<accession>A0A4Z2HD20</accession>
<proteinExistence type="predicted"/>
<organism evidence="1 2">
    <name type="scientific">Liparis tanakae</name>
    <name type="common">Tanaka's snailfish</name>
    <dbReference type="NCBI Taxonomy" id="230148"/>
    <lineage>
        <taxon>Eukaryota</taxon>
        <taxon>Metazoa</taxon>
        <taxon>Chordata</taxon>
        <taxon>Craniata</taxon>
        <taxon>Vertebrata</taxon>
        <taxon>Euteleostomi</taxon>
        <taxon>Actinopterygii</taxon>
        <taxon>Neopterygii</taxon>
        <taxon>Teleostei</taxon>
        <taxon>Neoteleostei</taxon>
        <taxon>Acanthomorphata</taxon>
        <taxon>Eupercaria</taxon>
        <taxon>Perciformes</taxon>
        <taxon>Cottioidei</taxon>
        <taxon>Cottales</taxon>
        <taxon>Liparidae</taxon>
        <taxon>Liparis</taxon>
    </lineage>
</organism>
<evidence type="ECO:0000313" key="2">
    <source>
        <dbReference type="Proteomes" id="UP000314294"/>
    </source>
</evidence>
<keyword evidence="2" id="KW-1185">Reference proteome</keyword>
<gene>
    <name evidence="1" type="ORF">EYF80_026356</name>
</gene>
<reference evidence="1 2" key="1">
    <citation type="submission" date="2019-03" db="EMBL/GenBank/DDBJ databases">
        <title>First draft genome of Liparis tanakae, snailfish: a comprehensive survey of snailfish specific genes.</title>
        <authorList>
            <person name="Kim W."/>
            <person name="Song I."/>
            <person name="Jeong J.-H."/>
            <person name="Kim D."/>
            <person name="Kim S."/>
            <person name="Ryu S."/>
            <person name="Song J.Y."/>
            <person name="Lee S.K."/>
        </authorList>
    </citation>
    <scope>NUCLEOTIDE SEQUENCE [LARGE SCALE GENOMIC DNA]</scope>
    <source>
        <tissue evidence="1">Muscle</tissue>
    </source>
</reference>
<dbReference type="Proteomes" id="UP000314294">
    <property type="component" value="Unassembled WGS sequence"/>
</dbReference>
<sequence length="121" mass="14217">MGAKEYRGIQRNTEEHRVYFLDFHSLPSITFPQEEEKGGKAHLEEEDSFLRYSPIYPEAETERSHEIGNAGRFVGFSFERWRKTPKEYKVVQLLSSGGLDRALQPRENRHSGFLLFPFSRH</sequence>
<protein>
    <submittedName>
        <fullName evidence="1">Uncharacterized protein</fullName>
    </submittedName>
</protein>
<comment type="caution">
    <text evidence="1">The sequence shown here is derived from an EMBL/GenBank/DDBJ whole genome shotgun (WGS) entry which is preliminary data.</text>
</comment>
<evidence type="ECO:0000313" key="1">
    <source>
        <dbReference type="EMBL" id="TNN63400.1"/>
    </source>
</evidence>
<dbReference type="EMBL" id="SRLO01000273">
    <property type="protein sequence ID" value="TNN63400.1"/>
    <property type="molecule type" value="Genomic_DNA"/>
</dbReference>
<dbReference type="AlphaFoldDB" id="A0A4Z2HD20"/>
<name>A0A4Z2HD20_9TELE</name>